<accession>A0A9Q0MKP8</accession>
<comment type="caution">
    <text evidence="16">The sequence shown here is derived from an EMBL/GenBank/DDBJ whole genome shotgun (WGS) entry which is preliminary data.</text>
</comment>
<comment type="similarity">
    <text evidence="4">Belongs to the glucosamine/galactosamine-6-phosphate isomerase family.</text>
</comment>
<feature type="compositionally biased region" description="Polar residues" evidence="14">
    <location>
        <begin position="155"/>
        <end position="232"/>
    </location>
</feature>
<dbReference type="HAMAP" id="MF_01241">
    <property type="entry name" value="GlcN6P_deamin"/>
    <property type="match status" value="1"/>
</dbReference>
<evidence type="ECO:0000313" key="16">
    <source>
        <dbReference type="EMBL" id="KAJ6225635.1"/>
    </source>
</evidence>
<feature type="compositionally biased region" description="Polar residues" evidence="14">
    <location>
        <begin position="668"/>
        <end position="681"/>
    </location>
</feature>
<feature type="region of interest" description="Disordered" evidence="14">
    <location>
        <begin position="668"/>
        <end position="689"/>
    </location>
</feature>
<sequence length="1026" mass="114467">MSREQDDPLDQINSLIIEALKEEFPDASDKQIYSATDRINDIRKLEFICLFGRQGIVSADPPTQDESESSNEAEKLVDRFIQNVVKHNLVNKYGITSDDNVNSTLEDGNNDGQAATNSCTSSQIPDAGQGLSSKSQNDNQVTKKLKSPLIIDDNPCTSSQMPDAGQGLSSKSQNDNQITKNLNSPLTIDDNSCTSSQMPDAGQGLSSKIQNNNQITKNLKSPATIENNSSIIPPTLKRTLEHETCDTSEHETRQKLNFFKKSNVSKKHFTSNEAKSAAVPVIQNSMIQSLPTQPQTIQSTQTLTIPPLPVQISPIQPPTVQSLVNQRLPVQTSSIQPLPIQTSPIRSPAVQTLANQRLPIQSTPIQPPRPPHSILANNNSISLNFTNGQFTVNQSLTPMSQPMNQFTTPLTPNQLVSSTNSVPASICSVSASSNMRIPLITVKSSLPSETNKNSHVYSSISQISPQLLSQTKTYMKIKVPVTNQSSSSTTDSIRSSHNGENHIDQSDDQIDPRTSTLIAEKDEKPTIEELVKKATHLRESFFNHETECLKFKHISERPQIKKLKIRLSATGETQNTTLRTTEEILQQNQQVVTSGVKFGRFKEKILPDRKNICLVVSPQIGLNGKPMVPDGWRPRDTPLERFSLFDYIKQEPRDSIKIVNDDTIQNISTQNSNRSNQTQPQPAKHSIQKNYYDPKNVGKMVKDIYINCLYSECGVTLAGYPELNKHLQRNHSHKFKCEACPETFEKISCLQRHQSENETMKLIIQDDYSHVSEWAAKYIRKRINKFNPGPDRMFTLGLPTGSTPLGTYNKLIEYYKAGTVSFKYVITFNMDEYVGLPRDHPESYHTFMYENFFKHIDIDPSNTHILDGNAEDLVAECDQFERLIKEAGGIELFIGGIGPDGHIAFNEPGSSLASRTRVKTLAVDTIIANARFFDNDLTKVPQQALTVGVGTVMDSREVIILITGAHKALALSKAIEEGVNHMWTVSAFQMHPSTLFICDEDATLELRVKTVKYFKGLMRLHNKLIE</sequence>
<organism evidence="16 17">
    <name type="scientific">Blomia tropicalis</name>
    <name type="common">Mite</name>
    <dbReference type="NCBI Taxonomy" id="40697"/>
    <lineage>
        <taxon>Eukaryota</taxon>
        <taxon>Metazoa</taxon>
        <taxon>Ecdysozoa</taxon>
        <taxon>Arthropoda</taxon>
        <taxon>Chelicerata</taxon>
        <taxon>Arachnida</taxon>
        <taxon>Acari</taxon>
        <taxon>Acariformes</taxon>
        <taxon>Sarcoptiformes</taxon>
        <taxon>Astigmata</taxon>
        <taxon>Glycyphagoidea</taxon>
        <taxon>Echimyopodidae</taxon>
        <taxon>Blomia</taxon>
    </lineage>
</organism>
<dbReference type="InterPro" id="IPR037171">
    <property type="entry name" value="NagB/RpiA_transferase-like"/>
</dbReference>
<comment type="catalytic activity">
    <reaction evidence="1">
        <text>alpha-D-glucosamine 6-phosphate + H2O = beta-D-fructose 6-phosphate + NH4(+)</text>
        <dbReference type="Rhea" id="RHEA:12172"/>
        <dbReference type="ChEBI" id="CHEBI:15377"/>
        <dbReference type="ChEBI" id="CHEBI:28938"/>
        <dbReference type="ChEBI" id="CHEBI:57634"/>
        <dbReference type="ChEBI" id="CHEBI:75989"/>
        <dbReference type="EC" id="3.5.99.6"/>
    </reaction>
</comment>
<dbReference type="EC" id="3.5.99.6" evidence="6"/>
<dbReference type="CDD" id="cd01399">
    <property type="entry name" value="GlcN6P_deaminase"/>
    <property type="match status" value="1"/>
</dbReference>
<evidence type="ECO:0000256" key="9">
    <source>
        <dbReference type="ARBA" id="ARBA00022801"/>
    </source>
</evidence>
<feature type="region of interest" description="Disordered" evidence="14">
    <location>
        <begin position="103"/>
        <end position="250"/>
    </location>
</feature>
<evidence type="ECO:0000259" key="15">
    <source>
        <dbReference type="PROSITE" id="PS50157"/>
    </source>
</evidence>
<comment type="pathway">
    <text evidence="3">Nucleotide-sugar biosynthesis; UDP-N-acetyl-alpha-D-glucosamine biosynthesis; alpha-D-glucosamine 6-phosphate from D-fructose 6-phosphate: step 1/1.</text>
</comment>
<dbReference type="NCBIfam" id="TIGR00502">
    <property type="entry name" value="nagB"/>
    <property type="match status" value="1"/>
</dbReference>
<dbReference type="Proteomes" id="UP001142055">
    <property type="component" value="Chromosome 1"/>
</dbReference>
<dbReference type="GO" id="GO:0019262">
    <property type="term" value="P:N-acetylneuraminate catabolic process"/>
    <property type="evidence" value="ECO:0007669"/>
    <property type="project" value="TreeGrafter"/>
</dbReference>
<dbReference type="InterPro" id="IPR004547">
    <property type="entry name" value="Glucosamine6P_isomerase"/>
</dbReference>
<evidence type="ECO:0000256" key="6">
    <source>
        <dbReference type="ARBA" id="ARBA00012680"/>
    </source>
</evidence>
<dbReference type="InterPro" id="IPR018321">
    <property type="entry name" value="Glucosamine6P_isomerase_CS"/>
</dbReference>
<dbReference type="PROSITE" id="PS50157">
    <property type="entry name" value="ZINC_FINGER_C2H2_2"/>
    <property type="match status" value="1"/>
</dbReference>
<dbReference type="GO" id="GO:0042802">
    <property type="term" value="F:identical protein binding"/>
    <property type="evidence" value="ECO:0007669"/>
    <property type="project" value="TreeGrafter"/>
</dbReference>
<feature type="domain" description="C2H2-type" evidence="15">
    <location>
        <begin position="735"/>
        <end position="762"/>
    </location>
</feature>
<feature type="compositionally biased region" description="Polar residues" evidence="14">
    <location>
        <begin position="103"/>
        <end position="142"/>
    </location>
</feature>
<dbReference type="GO" id="GO:0005975">
    <property type="term" value="P:carbohydrate metabolic process"/>
    <property type="evidence" value="ECO:0007669"/>
    <property type="project" value="InterPro"/>
</dbReference>
<dbReference type="Pfam" id="PF01182">
    <property type="entry name" value="Glucosamine_iso"/>
    <property type="match status" value="1"/>
</dbReference>
<dbReference type="FunFam" id="3.40.50.1360:FF:000004">
    <property type="entry name" value="Glucosamine-6-phosphate isomerase"/>
    <property type="match status" value="1"/>
</dbReference>
<dbReference type="GO" id="GO:0008270">
    <property type="term" value="F:zinc ion binding"/>
    <property type="evidence" value="ECO:0007669"/>
    <property type="project" value="UniProtKB-KW"/>
</dbReference>
<keyword evidence="13" id="KW-0479">Metal-binding</keyword>
<comment type="function">
    <text evidence="11">Catalyzes the reversible conversion of alpha-D-glucosamine 6-phosphate (GlcN-6P) into beta-D-fructose 6-phosphate (Fru-6P) and ammonium ion, a regulatory reaction step in de novo uridine diphosphate-N-acetyl-alpha-D-glucosamine (UDP-GlcNAc) biosynthesis via hexosamine pathway.</text>
</comment>
<dbReference type="Gene3D" id="3.40.50.1360">
    <property type="match status" value="1"/>
</dbReference>
<dbReference type="PANTHER" id="PTHR11280">
    <property type="entry name" value="GLUCOSAMINE-6-PHOSPHATE ISOMERASE"/>
    <property type="match status" value="1"/>
</dbReference>
<evidence type="ECO:0000256" key="8">
    <source>
        <dbReference type="ARBA" id="ARBA00022490"/>
    </source>
</evidence>
<evidence type="ECO:0000256" key="11">
    <source>
        <dbReference type="ARBA" id="ARBA00049961"/>
    </source>
</evidence>
<dbReference type="AlphaFoldDB" id="A0A9Q0MKP8"/>
<evidence type="ECO:0000256" key="14">
    <source>
        <dbReference type="SAM" id="MobiDB-lite"/>
    </source>
</evidence>
<evidence type="ECO:0000256" key="3">
    <source>
        <dbReference type="ARBA" id="ARBA00004775"/>
    </source>
</evidence>
<keyword evidence="13" id="KW-0863">Zinc-finger</keyword>
<comment type="subunit">
    <text evidence="5">Homohexamer.</text>
</comment>
<feature type="region of interest" description="Disordered" evidence="14">
    <location>
        <begin position="481"/>
        <end position="509"/>
    </location>
</feature>
<dbReference type="InterPro" id="IPR013087">
    <property type="entry name" value="Znf_C2H2_type"/>
</dbReference>
<evidence type="ECO:0000256" key="12">
    <source>
        <dbReference type="ARBA" id="ARBA00050047"/>
    </source>
</evidence>
<dbReference type="SUPFAM" id="SSF100950">
    <property type="entry name" value="NagB/RpiA/CoA transferase-like"/>
    <property type="match status" value="1"/>
</dbReference>
<dbReference type="PROSITE" id="PS01161">
    <property type="entry name" value="GLC_GALNAC_ISOMERASE"/>
    <property type="match status" value="1"/>
</dbReference>
<keyword evidence="13" id="KW-0862">Zinc</keyword>
<keyword evidence="10" id="KW-0119">Carbohydrate metabolism</keyword>
<comment type="subcellular location">
    <subcellularLocation>
        <location evidence="2">Cytoplasm</location>
    </subcellularLocation>
</comment>
<dbReference type="EMBL" id="JAPWDV010000001">
    <property type="protein sequence ID" value="KAJ6225635.1"/>
    <property type="molecule type" value="Genomic_DNA"/>
</dbReference>
<evidence type="ECO:0000256" key="5">
    <source>
        <dbReference type="ARBA" id="ARBA00011643"/>
    </source>
</evidence>
<feature type="compositionally biased region" description="Low complexity" evidence="14">
    <location>
        <begin position="485"/>
        <end position="496"/>
    </location>
</feature>
<dbReference type="PANTHER" id="PTHR11280:SF5">
    <property type="entry name" value="GLUCOSAMINE-6-PHOSPHATE ISOMERASE"/>
    <property type="match status" value="1"/>
</dbReference>
<dbReference type="GO" id="GO:0006043">
    <property type="term" value="P:glucosamine catabolic process"/>
    <property type="evidence" value="ECO:0007669"/>
    <property type="project" value="TreeGrafter"/>
</dbReference>
<proteinExistence type="inferred from homology"/>
<feature type="compositionally biased region" description="Basic and acidic residues" evidence="14">
    <location>
        <begin position="238"/>
        <end position="250"/>
    </location>
</feature>
<dbReference type="GO" id="GO:0006046">
    <property type="term" value="P:N-acetylglucosamine catabolic process"/>
    <property type="evidence" value="ECO:0007669"/>
    <property type="project" value="TreeGrafter"/>
</dbReference>
<evidence type="ECO:0000256" key="13">
    <source>
        <dbReference type="PROSITE-ProRule" id="PRU00042"/>
    </source>
</evidence>
<reference evidence="16" key="1">
    <citation type="submission" date="2022-12" db="EMBL/GenBank/DDBJ databases">
        <title>Genome assemblies of Blomia tropicalis.</title>
        <authorList>
            <person name="Cui Y."/>
        </authorList>
    </citation>
    <scope>NUCLEOTIDE SEQUENCE</scope>
    <source>
        <tissue evidence="16">Adult mites</tissue>
    </source>
</reference>
<evidence type="ECO:0000256" key="2">
    <source>
        <dbReference type="ARBA" id="ARBA00004496"/>
    </source>
</evidence>
<keyword evidence="8" id="KW-0963">Cytoplasm</keyword>
<dbReference type="GO" id="GO:0004342">
    <property type="term" value="F:glucosamine-6-phosphate deaminase activity"/>
    <property type="evidence" value="ECO:0007669"/>
    <property type="project" value="UniProtKB-EC"/>
</dbReference>
<keyword evidence="17" id="KW-1185">Reference proteome</keyword>
<evidence type="ECO:0000256" key="10">
    <source>
        <dbReference type="ARBA" id="ARBA00023277"/>
    </source>
</evidence>
<evidence type="ECO:0000256" key="1">
    <source>
        <dbReference type="ARBA" id="ARBA00000644"/>
    </source>
</evidence>
<evidence type="ECO:0000256" key="7">
    <source>
        <dbReference type="ARBA" id="ARBA00017067"/>
    </source>
</evidence>
<keyword evidence="9" id="KW-0378">Hydrolase</keyword>
<protein>
    <recommendedName>
        <fullName evidence="7">Glucosamine-6-phosphate deaminase</fullName>
        <ecNumber evidence="6">3.5.99.6</ecNumber>
    </recommendedName>
    <alternativeName>
        <fullName evidence="12">Glucosamine-6-phosphate isomerase</fullName>
    </alternativeName>
</protein>
<name>A0A9Q0MKP8_BLOTA</name>
<dbReference type="GO" id="GO:0005737">
    <property type="term" value="C:cytoplasm"/>
    <property type="evidence" value="ECO:0007669"/>
    <property type="project" value="UniProtKB-SubCell"/>
</dbReference>
<gene>
    <name evidence="16" type="ORF">RDWZM_004180</name>
</gene>
<evidence type="ECO:0000256" key="4">
    <source>
        <dbReference type="ARBA" id="ARBA00005526"/>
    </source>
</evidence>
<evidence type="ECO:0000313" key="17">
    <source>
        <dbReference type="Proteomes" id="UP001142055"/>
    </source>
</evidence>
<dbReference type="InterPro" id="IPR006148">
    <property type="entry name" value="Glc/Gal-6P_isomerase"/>
</dbReference>